<evidence type="ECO:0000256" key="6">
    <source>
        <dbReference type="ARBA" id="ARBA00023150"/>
    </source>
</evidence>
<organism evidence="13 14">
    <name type="scientific">Collibacillus ludicampi</name>
    <dbReference type="NCBI Taxonomy" id="2771369"/>
    <lineage>
        <taxon>Bacteria</taxon>
        <taxon>Bacillati</taxon>
        <taxon>Bacillota</taxon>
        <taxon>Bacilli</taxon>
        <taxon>Bacillales</taxon>
        <taxon>Alicyclobacillaceae</taxon>
        <taxon>Collibacillus</taxon>
    </lineage>
</organism>
<dbReference type="FunFam" id="3.90.1170.40:FF:000003">
    <property type="entry name" value="Molybdopterin converting factor subunit 2"/>
    <property type="match status" value="1"/>
</dbReference>
<keyword evidence="6" id="KW-0501">Molybdenum cofactor biosynthesis</keyword>
<evidence type="ECO:0000256" key="9">
    <source>
        <dbReference type="ARBA" id="ARBA00030407"/>
    </source>
</evidence>
<evidence type="ECO:0000256" key="2">
    <source>
        <dbReference type="ARBA" id="ARBA00005426"/>
    </source>
</evidence>
<dbReference type="GO" id="GO:0006777">
    <property type="term" value="P:Mo-molybdopterin cofactor biosynthetic process"/>
    <property type="evidence" value="ECO:0007669"/>
    <property type="project" value="UniProtKB-KW"/>
</dbReference>
<sequence length="143" mass="16335">MINFAITHEVIDVQHLIESVKDRNCGAVCTFMGTVRELTDGKKTLYLEYETYQEMAEKMLEEIGNEVLEKFQCSKIAMVHRVGRLDIEEVAVAIAVSAPHRKASFEGCRYAIDRIKEFVPIWKKEYGEDGANWVGCNCLRKEG</sequence>
<protein>
    <recommendedName>
        <fullName evidence="4">Molybdopterin synthase catalytic subunit</fullName>
        <ecNumber evidence="3">2.8.1.12</ecNumber>
    </recommendedName>
    <alternativeName>
        <fullName evidence="10">MPT synthase subunit 2</fullName>
    </alternativeName>
    <alternativeName>
        <fullName evidence="8">Molybdenum cofactor biosynthesis protein E</fullName>
    </alternativeName>
    <alternativeName>
        <fullName evidence="9">Molybdopterin-converting factor large subunit</fullName>
    </alternativeName>
    <alternativeName>
        <fullName evidence="11">Molybdopterin-converting factor subunit 2</fullName>
    </alternativeName>
</protein>
<comment type="similarity">
    <text evidence="2">Belongs to the MoaE family.</text>
</comment>
<dbReference type="CDD" id="cd00756">
    <property type="entry name" value="MoaE"/>
    <property type="match status" value="1"/>
</dbReference>
<comment type="caution">
    <text evidence="13">The sequence shown here is derived from an EMBL/GenBank/DDBJ whole genome shotgun (WGS) entry which is preliminary data.</text>
</comment>
<dbReference type="InterPro" id="IPR036563">
    <property type="entry name" value="MoaE_sf"/>
</dbReference>
<evidence type="ECO:0000256" key="3">
    <source>
        <dbReference type="ARBA" id="ARBA00011950"/>
    </source>
</evidence>
<proteinExistence type="inferred from homology"/>
<evidence type="ECO:0000256" key="1">
    <source>
        <dbReference type="ARBA" id="ARBA00005046"/>
    </source>
</evidence>
<dbReference type="GO" id="GO:0030366">
    <property type="term" value="F:molybdopterin synthase activity"/>
    <property type="evidence" value="ECO:0007669"/>
    <property type="project" value="UniProtKB-EC"/>
</dbReference>
<evidence type="ECO:0000313" key="13">
    <source>
        <dbReference type="EMBL" id="GIM44953.1"/>
    </source>
</evidence>
<comment type="catalytic activity">
    <reaction evidence="12">
        <text>2 [molybdopterin-synthase sulfur-carrier protein]-C-terminal-Gly-aminoethanethioate + cyclic pyranopterin phosphate + H2O = molybdopterin + 2 [molybdopterin-synthase sulfur-carrier protein]-C-terminal Gly-Gly + 2 H(+)</text>
        <dbReference type="Rhea" id="RHEA:26333"/>
        <dbReference type="Rhea" id="RHEA-COMP:12202"/>
        <dbReference type="Rhea" id="RHEA-COMP:19907"/>
        <dbReference type="ChEBI" id="CHEBI:15377"/>
        <dbReference type="ChEBI" id="CHEBI:15378"/>
        <dbReference type="ChEBI" id="CHEBI:58698"/>
        <dbReference type="ChEBI" id="CHEBI:59648"/>
        <dbReference type="ChEBI" id="CHEBI:90778"/>
        <dbReference type="ChEBI" id="CHEBI:232372"/>
        <dbReference type="EC" id="2.8.1.12"/>
    </reaction>
</comment>
<evidence type="ECO:0000256" key="12">
    <source>
        <dbReference type="ARBA" id="ARBA00049878"/>
    </source>
</evidence>
<dbReference type="EC" id="2.8.1.12" evidence="3"/>
<evidence type="ECO:0000256" key="7">
    <source>
        <dbReference type="ARBA" id="ARBA00026066"/>
    </source>
</evidence>
<keyword evidence="5" id="KW-0808">Transferase</keyword>
<dbReference type="SUPFAM" id="SSF54690">
    <property type="entry name" value="Molybdopterin synthase subunit MoaE"/>
    <property type="match status" value="1"/>
</dbReference>
<evidence type="ECO:0000256" key="5">
    <source>
        <dbReference type="ARBA" id="ARBA00022679"/>
    </source>
</evidence>
<keyword evidence="14" id="KW-1185">Reference proteome</keyword>
<evidence type="ECO:0000313" key="14">
    <source>
        <dbReference type="Proteomes" id="UP001057291"/>
    </source>
</evidence>
<accession>A0AAV4LBA1</accession>
<reference evidence="13" key="1">
    <citation type="journal article" date="2023" name="Int. J. Syst. Evol. Microbiol.">
        <title>Collibacillus ludicampi gen. nov., sp. nov., a new soil bacterium of the family Alicyclobacillaceae.</title>
        <authorList>
            <person name="Jojima T."/>
            <person name="Ioku Y."/>
            <person name="Fukuta Y."/>
            <person name="Shirasaka N."/>
            <person name="Matsumura Y."/>
            <person name="Mori M."/>
        </authorList>
    </citation>
    <scope>NUCLEOTIDE SEQUENCE</scope>
    <source>
        <strain evidence="13">TP075</strain>
    </source>
</reference>
<dbReference type="Gene3D" id="3.90.1170.40">
    <property type="entry name" value="Molybdopterin biosynthesis MoaE subunit"/>
    <property type="match status" value="1"/>
</dbReference>
<comment type="pathway">
    <text evidence="1">Cofactor biosynthesis; molybdopterin biosynthesis.</text>
</comment>
<dbReference type="EMBL" id="BOQE01000001">
    <property type="protein sequence ID" value="GIM44953.1"/>
    <property type="molecule type" value="Genomic_DNA"/>
</dbReference>
<dbReference type="Pfam" id="PF02391">
    <property type="entry name" value="MoaE"/>
    <property type="match status" value="1"/>
</dbReference>
<dbReference type="Proteomes" id="UP001057291">
    <property type="component" value="Unassembled WGS sequence"/>
</dbReference>
<dbReference type="PANTHER" id="PTHR23404">
    <property type="entry name" value="MOLYBDOPTERIN SYNTHASE RELATED"/>
    <property type="match status" value="1"/>
</dbReference>
<gene>
    <name evidence="13" type="primary">moaE</name>
    <name evidence="13" type="ORF">DNHGIG_05020</name>
</gene>
<dbReference type="AlphaFoldDB" id="A0AAV4LBA1"/>
<evidence type="ECO:0000256" key="11">
    <source>
        <dbReference type="ARBA" id="ARBA00032474"/>
    </source>
</evidence>
<dbReference type="InterPro" id="IPR003448">
    <property type="entry name" value="Mopterin_biosynth_MoaE"/>
</dbReference>
<evidence type="ECO:0000256" key="10">
    <source>
        <dbReference type="ARBA" id="ARBA00030781"/>
    </source>
</evidence>
<evidence type="ECO:0000256" key="4">
    <source>
        <dbReference type="ARBA" id="ARBA00013858"/>
    </source>
</evidence>
<name>A0AAV4LBA1_9BACL</name>
<comment type="subunit">
    <text evidence="7">Heterotetramer of 2 MoaD subunits and 2 MoaE subunits. Also stable as homodimer. The enzyme changes between these two forms during catalysis.</text>
</comment>
<evidence type="ECO:0000256" key="8">
    <source>
        <dbReference type="ARBA" id="ARBA00029745"/>
    </source>
</evidence>